<keyword evidence="17" id="KW-1185">Reference proteome</keyword>
<dbReference type="Pfam" id="PF00571">
    <property type="entry name" value="CBS"/>
    <property type="match status" value="2"/>
</dbReference>
<feature type="binding site" evidence="11">
    <location>
        <position position="476"/>
    </location>
    <ligand>
        <name>K(+)</name>
        <dbReference type="ChEBI" id="CHEBI:29103"/>
        <note>ligand shared between two tetrameric partners</note>
    </ligand>
</feature>
<dbReference type="InterPro" id="IPR046342">
    <property type="entry name" value="CBS_dom_sf"/>
</dbReference>
<evidence type="ECO:0000256" key="1">
    <source>
        <dbReference type="ARBA" id="ARBA00001958"/>
    </source>
</evidence>
<dbReference type="InterPro" id="IPR013785">
    <property type="entry name" value="Aldolase_TIM"/>
</dbReference>
<evidence type="ECO:0000256" key="3">
    <source>
        <dbReference type="ARBA" id="ARBA00022723"/>
    </source>
</evidence>
<comment type="pathway">
    <text evidence="11 14">Purine metabolism; XMP biosynthesis via de novo pathway; XMP from IMP: step 1/1.</text>
</comment>
<feature type="binding site" description="in other chain" evidence="11">
    <location>
        <position position="304"/>
    </location>
    <ligand>
        <name>K(+)</name>
        <dbReference type="ChEBI" id="CHEBI:29103"/>
        <note>ligand shared between two tetrameric partners</note>
    </ligand>
</feature>
<dbReference type="SUPFAM" id="SSF51412">
    <property type="entry name" value="Inosine monophosphate dehydrogenase (IMPDH)"/>
    <property type="match status" value="1"/>
</dbReference>
<evidence type="ECO:0000256" key="9">
    <source>
        <dbReference type="ARBA" id="ARBA00023122"/>
    </source>
</evidence>
<dbReference type="SUPFAM" id="SSF54631">
    <property type="entry name" value="CBS-domain pair"/>
    <property type="match status" value="1"/>
</dbReference>
<evidence type="ECO:0000256" key="12">
    <source>
        <dbReference type="PROSITE-ProRule" id="PRU00703"/>
    </source>
</evidence>
<comment type="caution">
    <text evidence="16">The sequence shown here is derived from an EMBL/GenBank/DDBJ whole genome shotgun (WGS) entry which is preliminary data.</text>
</comment>
<feature type="binding site" evidence="11">
    <location>
        <position position="252"/>
    </location>
    <ligand>
        <name>NAD(+)</name>
        <dbReference type="ChEBI" id="CHEBI:57540"/>
    </ligand>
</feature>
<feature type="binding site" evidence="11">
    <location>
        <position position="420"/>
    </location>
    <ligand>
        <name>IMP</name>
        <dbReference type="ChEBI" id="CHEBI:58053"/>
    </ligand>
</feature>
<feature type="active site" description="Thioimidate intermediate" evidence="11">
    <location>
        <position position="309"/>
    </location>
</feature>
<accession>A0ABV6YUY8</accession>
<dbReference type="Gene3D" id="3.20.20.70">
    <property type="entry name" value="Aldolase class I"/>
    <property type="match status" value="1"/>
</dbReference>
<evidence type="ECO:0000256" key="10">
    <source>
        <dbReference type="ARBA" id="ARBA00048028"/>
    </source>
</evidence>
<dbReference type="Proteomes" id="UP001594351">
    <property type="component" value="Unassembled WGS sequence"/>
</dbReference>
<evidence type="ECO:0000259" key="15">
    <source>
        <dbReference type="PROSITE" id="PS51371"/>
    </source>
</evidence>
<keyword evidence="7 11" id="KW-0560">Oxidoreductase</keyword>
<comment type="similarity">
    <text evidence="2 11 13">Belongs to the IMPDH/GMPR family.</text>
</comment>
<dbReference type="SMART" id="SM01240">
    <property type="entry name" value="IMPDH"/>
    <property type="match status" value="1"/>
</dbReference>
<protein>
    <recommendedName>
        <fullName evidence="11 14">Inosine-5'-monophosphate dehydrogenase</fullName>
        <shortName evidence="11">IMP dehydrogenase</shortName>
        <shortName evidence="11">IMPD</shortName>
        <shortName evidence="11">IMPDH</shortName>
        <ecNumber evidence="11 14">1.1.1.205</ecNumber>
    </recommendedName>
</protein>
<evidence type="ECO:0000256" key="5">
    <source>
        <dbReference type="ARBA" id="ARBA00022755"/>
    </source>
</evidence>
<evidence type="ECO:0000256" key="4">
    <source>
        <dbReference type="ARBA" id="ARBA00022749"/>
    </source>
</evidence>
<feature type="binding site" evidence="11">
    <location>
        <begin position="365"/>
        <end position="366"/>
    </location>
    <ligand>
        <name>IMP</name>
        <dbReference type="ChEBI" id="CHEBI:58053"/>
    </ligand>
</feature>
<dbReference type="GO" id="GO:0003938">
    <property type="term" value="F:IMP dehydrogenase activity"/>
    <property type="evidence" value="ECO:0007669"/>
    <property type="project" value="UniProtKB-EC"/>
</dbReference>
<feature type="binding site" evidence="11">
    <location>
        <position position="307"/>
    </location>
    <ligand>
        <name>IMP</name>
        <dbReference type="ChEBI" id="CHEBI:58053"/>
    </ligand>
</feature>
<feature type="binding site" evidence="11">
    <location>
        <begin position="389"/>
        <end position="393"/>
    </location>
    <ligand>
        <name>IMP</name>
        <dbReference type="ChEBI" id="CHEBI:58053"/>
    </ligand>
</feature>
<reference evidence="16 17" key="1">
    <citation type="submission" date="2024-09" db="EMBL/GenBank/DDBJ databases">
        <title>Laminarin stimulates single cell rates of sulfate reduction while oxygen inhibits transcriptomic activity in coastal marine sediment.</title>
        <authorList>
            <person name="Lindsay M."/>
            <person name="Orcutt B."/>
            <person name="Emerson D."/>
            <person name="Stepanauskas R."/>
            <person name="D'Angelo T."/>
        </authorList>
    </citation>
    <scope>NUCLEOTIDE SEQUENCE [LARGE SCALE GENOMIC DNA]</scope>
    <source>
        <strain evidence="16">SAG AM-311-K15</strain>
    </source>
</reference>
<dbReference type="InterPro" id="IPR005990">
    <property type="entry name" value="IMP_DH"/>
</dbReference>
<dbReference type="PANTHER" id="PTHR11911">
    <property type="entry name" value="INOSINE-5-MONOPHOSPHATE DEHYDROGENASE RELATED"/>
    <property type="match status" value="1"/>
</dbReference>
<feature type="domain" description="CBS" evidence="15">
    <location>
        <begin position="99"/>
        <end position="154"/>
    </location>
</feature>
<dbReference type="HAMAP" id="MF_01964">
    <property type="entry name" value="IMPDH"/>
    <property type="match status" value="1"/>
</dbReference>
<evidence type="ECO:0000256" key="6">
    <source>
        <dbReference type="ARBA" id="ARBA00022958"/>
    </source>
</evidence>
<dbReference type="EC" id="1.1.1.205" evidence="11 14"/>
<comment type="caution">
    <text evidence="11">Lacks conserved residue(s) required for the propagation of feature annotation.</text>
</comment>
<dbReference type="EMBL" id="JBHPBY010000071">
    <property type="protein sequence ID" value="MFC1850008.1"/>
    <property type="molecule type" value="Genomic_DNA"/>
</dbReference>
<feature type="binding site" evidence="11">
    <location>
        <position position="475"/>
    </location>
    <ligand>
        <name>K(+)</name>
        <dbReference type="ChEBI" id="CHEBI:29103"/>
        <note>ligand shared between two tetrameric partners</note>
    </ligand>
</feature>
<dbReference type="InterPro" id="IPR015875">
    <property type="entry name" value="IMP_DH/GMP_Rdtase_CS"/>
</dbReference>
<comment type="function">
    <text evidence="11">Catalyzes the conversion of inosine 5'-phosphate (IMP) to xanthosine 5'-phosphate (XMP), the first committed and rate-limiting step in the de novo synthesis of guanine nucleotides, and therefore plays an important role in the regulation of cell growth.</text>
</comment>
<feature type="binding site" evidence="11">
    <location>
        <begin position="342"/>
        <end position="344"/>
    </location>
    <ligand>
        <name>IMP</name>
        <dbReference type="ChEBI" id="CHEBI:58053"/>
    </ligand>
</feature>
<dbReference type="NCBIfam" id="TIGR01302">
    <property type="entry name" value="IMP_dehydrog"/>
    <property type="match status" value="1"/>
</dbReference>
<feature type="domain" description="CBS" evidence="15">
    <location>
        <begin position="158"/>
        <end position="218"/>
    </location>
</feature>
<evidence type="ECO:0000313" key="16">
    <source>
        <dbReference type="EMBL" id="MFC1850008.1"/>
    </source>
</evidence>
<organism evidence="16 17">
    <name type="scientific">candidate division CSSED10-310 bacterium</name>
    <dbReference type="NCBI Taxonomy" id="2855610"/>
    <lineage>
        <taxon>Bacteria</taxon>
        <taxon>Bacteria division CSSED10-310</taxon>
    </lineage>
</organism>
<comment type="subunit">
    <text evidence="11">Homotetramer.</text>
</comment>
<comment type="activity regulation">
    <text evidence="11">Mycophenolic acid (MPA) is a non-competitive inhibitor that prevents formation of the closed enzyme conformation by binding to the same site as the amobile flap. In contrast, mizoribine monophosphate (MZP) is a competitive inhibitor that induces the closed conformation. MPA is a potent inhibitor of mammalian IMPDHs but a poor inhibitor of the bacterial enzymes. MZP is a more potent inhibitor of bacterial IMPDH.</text>
</comment>
<keyword evidence="5 11" id="KW-0658">Purine biosynthesis</keyword>
<keyword evidence="3 11" id="KW-0479">Metal-binding</keyword>
<evidence type="ECO:0000256" key="14">
    <source>
        <dbReference type="RuleBase" id="RU003928"/>
    </source>
</evidence>
<keyword evidence="4 11" id="KW-0332">GMP biosynthesis</keyword>
<evidence type="ECO:0000256" key="7">
    <source>
        <dbReference type="ARBA" id="ARBA00023002"/>
    </source>
</evidence>
<feature type="active site" description="Proton acceptor" evidence="11">
    <location>
        <position position="405"/>
    </location>
</feature>
<dbReference type="InterPro" id="IPR001093">
    <property type="entry name" value="IMP_DH_GMPRt"/>
</dbReference>
<dbReference type="PROSITE" id="PS00487">
    <property type="entry name" value="IMP_DH_GMP_RED"/>
    <property type="match status" value="1"/>
</dbReference>
<evidence type="ECO:0000256" key="8">
    <source>
        <dbReference type="ARBA" id="ARBA00023027"/>
    </source>
</evidence>
<dbReference type="CDD" id="cd04601">
    <property type="entry name" value="CBS_pair_IMPDH"/>
    <property type="match status" value="1"/>
</dbReference>
<comment type="cofactor">
    <cofactor evidence="1 11">
        <name>K(+)</name>
        <dbReference type="ChEBI" id="CHEBI:29103"/>
    </cofactor>
</comment>
<feature type="binding site" description="in other chain" evidence="11">
    <location>
        <position position="309"/>
    </location>
    <ligand>
        <name>K(+)</name>
        <dbReference type="ChEBI" id="CHEBI:29103"/>
        <note>ligand shared between two tetrameric partners</note>
    </ligand>
</feature>
<feature type="binding site" description="in other chain" evidence="11">
    <location>
        <position position="306"/>
    </location>
    <ligand>
        <name>K(+)</name>
        <dbReference type="ChEBI" id="CHEBI:29103"/>
        <note>ligand shared between two tetrameric partners</note>
    </ligand>
</feature>
<evidence type="ECO:0000256" key="2">
    <source>
        <dbReference type="ARBA" id="ARBA00005502"/>
    </source>
</evidence>
<name>A0ABV6YUY8_UNCC1</name>
<dbReference type="PIRSF" id="PIRSF000130">
    <property type="entry name" value="IMPDH"/>
    <property type="match status" value="1"/>
</dbReference>
<proteinExistence type="inferred from homology"/>
<feature type="binding site" evidence="11">
    <location>
        <begin position="302"/>
        <end position="304"/>
    </location>
    <ligand>
        <name>NAD(+)</name>
        <dbReference type="ChEBI" id="CHEBI:57540"/>
    </ligand>
</feature>
<sequence length="495" mass="53710">MKKIEFDKKIIKEALTFDDVLLTPQYSEVVPKDVDTAVTITKNITLKIPLVSAPMDTVTTSLLAIALAQEGGLGIIHKNLSALQQKEEVEKVKRSESGMIPDPITLTPDKPISEAHRLMKAFSVSGIPITKDNKLVGILTHRDLRFERDLSNTIEATMTKDNLITAPLGTTLEQAKDILQQHRIEKLPVVDEHNNLMGLITYKDISKNLLYPNANKDSYGQLRVGAAIGVGEEAEMRAEYLISAKVDVLVIDTAHGHSKRVLETLSLLKKKYPEVVIMAGNVATAEGTRALIKHGADVVKVGIGPGSICTTRIVSGVGMPQITAIMDCAQEAQKAHIPIIADGGIRYSGDITKALAAGAHAVMIGSLFAGTDESPGEVVLYQGRSYKVYRGMGSLSAMKEGSRDRYGQEENVAMSKLVPEGIEGRVPYRGSLSTSVYQLIGGLRSGMGYVGVSNLESLRMNSKFVKISYVSHKEGHVHNVIITKEAPNYRLSDLS</sequence>
<dbReference type="PANTHER" id="PTHR11911:SF111">
    <property type="entry name" value="INOSINE-5'-MONOPHOSPHATE DEHYDROGENASE"/>
    <property type="match status" value="1"/>
</dbReference>
<dbReference type="InterPro" id="IPR000644">
    <property type="entry name" value="CBS_dom"/>
</dbReference>
<dbReference type="CDD" id="cd00381">
    <property type="entry name" value="IMPDH"/>
    <property type="match status" value="1"/>
</dbReference>
<dbReference type="SMART" id="SM00116">
    <property type="entry name" value="CBS"/>
    <property type="match status" value="2"/>
</dbReference>
<keyword evidence="6 11" id="KW-0630">Potassium</keyword>
<evidence type="ECO:0000313" key="17">
    <source>
        <dbReference type="Proteomes" id="UP001594351"/>
    </source>
</evidence>
<dbReference type="Pfam" id="PF00478">
    <property type="entry name" value="IMPDH"/>
    <property type="match status" value="1"/>
</dbReference>
<keyword evidence="8 11" id="KW-0520">NAD</keyword>
<feature type="binding site" evidence="11">
    <location>
        <position position="474"/>
    </location>
    <ligand>
        <name>K(+)</name>
        <dbReference type="ChEBI" id="CHEBI:29103"/>
        <note>ligand shared between two tetrameric partners</note>
    </ligand>
</feature>
<evidence type="ECO:0000256" key="13">
    <source>
        <dbReference type="RuleBase" id="RU003927"/>
    </source>
</evidence>
<keyword evidence="9 12" id="KW-0129">CBS domain</keyword>
<comment type="catalytic activity">
    <reaction evidence="10 11 14">
        <text>IMP + NAD(+) + H2O = XMP + NADH + H(+)</text>
        <dbReference type="Rhea" id="RHEA:11708"/>
        <dbReference type="ChEBI" id="CHEBI:15377"/>
        <dbReference type="ChEBI" id="CHEBI:15378"/>
        <dbReference type="ChEBI" id="CHEBI:57464"/>
        <dbReference type="ChEBI" id="CHEBI:57540"/>
        <dbReference type="ChEBI" id="CHEBI:57945"/>
        <dbReference type="ChEBI" id="CHEBI:58053"/>
        <dbReference type="EC" id="1.1.1.205"/>
    </reaction>
</comment>
<gene>
    <name evidence="11 16" type="primary">guaB</name>
    <name evidence="16" type="ORF">ACFL27_07445</name>
</gene>
<evidence type="ECO:0000256" key="11">
    <source>
        <dbReference type="HAMAP-Rule" id="MF_01964"/>
    </source>
</evidence>
<dbReference type="PROSITE" id="PS51371">
    <property type="entry name" value="CBS"/>
    <property type="match status" value="2"/>
</dbReference>